<proteinExistence type="predicted"/>
<keyword evidence="4" id="KW-1185">Reference proteome</keyword>
<comment type="caution">
    <text evidence="3">The sequence shown here is derived from an EMBL/GenBank/DDBJ whole genome shotgun (WGS) entry which is preliminary data.</text>
</comment>
<feature type="domain" description="SsuA/THI5-like" evidence="2">
    <location>
        <begin position="45"/>
        <end position="263"/>
    </location>
</feature>
<organism evidence="3 4">
    <name type="scientific">Xanthobacter tagetidis</name>
    <dbReference type="NCBI Taxonomy" id="60216"/>
    <lineage>
        <taxon>Bacteria</taxon>
        <taxon>Pseudomonadati</taxon>
        <taxon>Pseudomonadota</taxon>
        <taxon>Alphaproteobacteria</taxon>
        <taxon>Hyphomicrobiales</taxon>
        <taxon>Xanthobacteraceae</taxon>
        <taxon>Xanthobacter</taxon>
    </lineage>
</organism>
<dbReference type="Proteomes" id="UP000269692">
    <property type="component" value="Unassembled WGS sequence"/>
</dbReference>
<reference evidence="3 4" key="1">
    <citation type="submission" date="2018-10" db="EMBL/GenBank/DDBJ databases">
        <title>Xanthobacter tagetidis genome sequencing and assembly.</title>
        <authorList>
            <person name="Maclea K.S."/>
            <person name="Goen A.E."/>
            <person name="Fatima S.A."/>
        </authorList>
    </citation>
    <scope>NUCLEOTIDE SEQUENCE [LARGE SCALE GENOMIC DNA]</scope>
    <source>
        <strain evidence="3 4">ATCC 700314</strain>
    </source>
</reference>
<dbReference type="Pfam" id="PF09084">
    <property type="entry name" value="NMT1"/>
    <property type="match status" value="1"/>
</dbReference>
<name>A0A3L7AN46_9HYPH</name>
<evidence type="ECO:0000259" key="2">
    <source>
        <dbReference type="Pfam" id="PF09084"/>
    </source>
</evidence>
<dbReference type="CDD" id="cd01008">
    <property type="entry name" value="PBP2_NrtA_SsuA_CpmA_like"/>
    <property type="match status" value="1"/>
</dbReference>
<accession>A0A3L7AN46</accession>
<gene>
    <name evidence="3" type="ORF">D9R14_03485</name>
</gene>
<evidence type="ECO:0000313" key="4">
    <source>
        <dbReference type="Proteomes" id="UP000269692"/>
    </source>
</evidence>
<dbReference type="EMBL" id="RCTF01000002">
    <property type="protein sequence ID" value="RLP81070.1"/>
    <property type="molecule type" value="Genomic_DNA"/>
</dbReference>
<evidence type="ECO:0000256" key="1">
    <source>
        <dbReference type="SAM" id="SignalP"/>
    </source>
</evidence>
<sequence length="359" mass="37819">MKHATRWACALASAVAVAFAAPAALAQQQKAKEVVFVLGNNLFSVPAFVAVENGYWAKRGLNVRLKLVASGREITQALNAGEAQLGGANMGTTTASARASGNMIKGVIPYYNDAAFIAVAGGRGIVGRADRGITKDPKSFVGKKVGSLAGSTQEVYLREFLAGGGVDIKQLQVVNVPVPDMPISLSQGVVDATVPWEPYLSQSVRELGPNAVVVSRGAPGLVADVIGVLANEKYIAENKALLETFALGLAEATQFVRKNPGEAAKIATYHLDGLNLADAAEGIKHMAWDPRISLCTEDGLLKTGNEMVTKGLIKTNAFTSANDFAETSILKKVEKENPQFFADLPPLPEKLSDCKGALK</sequence>
<dbReference type="RefSeq" id="WP_121621922.1">
    <property type="nucleotide sequence ID" value="NZ_JACIIW010000003.1"/>
</dbReference>
<keyword evidence="1" id="KW-0732">Signal</keyword>
<evidence type="ECO:0000313" key="3">
    <source>
        <dbReference type="EMBL" id="RLP81070.1"/>
    </source>
</evidence>
<dbReference type="PANTHER" id="PTHR30024">
    <property type="entry name" value="ALIPHATIC SULFONATES-BINDING PROTEIN-RELATED"/>
    <property type="match status" value="1"/>
</dbReference>
<feature type="chain" id="PRO_5018313435" evidence="1">
    <location>
        <begin position="27"/>
        <end position="359"/>
    </location>
</feature>
<protein>
    <submittedName>
        <fullName evidence="3">ABC transporter substrate-binding protein</fullName>
    </submittedName>
</protein>
<dbReference type="Gene3D" id="3.40.190.10">
    <property type="entry name" value="Periplasmic binding protein-like II"/>
    <property type="match status" value="2"/>
</dbReference>
<dbReference type="InterPro" id="IPR015168">
    <property type="entry name" value="SsuA/THI5"/>
</dbReference>
<dbReference type="SUPFAM" id="SSF53850">
    <property type="entry name" value="Periplasmic binding protein-like II"/>
    <property type="match status" value="1"/>
</dbReference>
<feature type="signal peptide" evidence="1">
    <location>
        <begin position="1"/>
        <end position="26"/>
    </location>
</feature>
<dbReference type="AlphaFoldDB" id="A0A3L7AN46"/>
<dbReference type="OrthoDB" id="9815602at2"/>